<gene>
    <name evidence="1" type="ORF">TSPGSL018_19732</name>
</gene>
<dbReference type="AlphaFoldDB" id="A0A061QT08"/>
<reference evidence="1" key="1">
    <citation type="submission" date="2014-05" db="EMBL/GenBank/DDBJ databases">
        <title>The transcriptome of the halophilic microalga Tetraselmis sp. GSL018 isolated from the Great Salt Lake, Utah.</title>
        <authorList>
            <person name="Jinkerson R.E."/>
            <person name="D'Adamo S."/>
            <person name="Posewitz M.C."/>
        </authorList>
    </citation>
    <scope>NUCLEOTIDE SEQUENCE</scope>
    <source>
        <strain evidence="1">GSL018</strain>
    </source>
</reference>
<organism evidence="1">
    <name type="scientific">Tetraselmis sp. GSL018</name>
    <dbReference type="NCBI Taxonomy" id="582737"/>
    <lineage>
        <taxon>Eukaryota</taxon>
        <taxon>Viridiplantae</taxon>
        <taxon>Chlorophyta</taxon>
        <taxon>core chlorophytes</taxon>
        <taxon>Chlorodendrophyceae</taxon>
        <taxon>Chlorodendrales</taxon>
        <taxon>Chlorodendraceae</taxon>
        <taxon>Tetraselmis</taxon>
    </lineage>
</organism>
<protein>
    <submittedName>
        <fullName evidence="1">Uncharacterized protein</fullName>
    </submittedName>
</protein>
<sequence length="69" mass="7499">LTPNPPLPPSVSPSVHTHACILFSRPPGGLFPFHAVDPLPLPSIPSLPLRPIPWLPLPSIPFPHWLPHS</sequence>
<name>A0A061QT08_9CHLO</name>
<accession>A0A061QT08</accession>
<proteinExistence type="predicted"/>
<evidence type="ECO:0000313" key="1">
    <source>
        <dbReference type="EMBL" id="JAC63797.1"/>
    </source>
</evidence>
<feature type="non-terminal residue" evidence="1">
    <location>
        <position position="69"/>
    </location>
</feature>
<feature type="non-terminal residue" evidence="1">
    <location>
        <position position="1"/>
    </location>
</feature>
<dbReference type="EMBL" id="GBEZ01023070">
    <property type="protein sequence ID" value="JAC63797.1"/>
    <property type="molecule type" value="Transcribed_RNA"/>
</dbReference>